<keyword evidence="2" id="KW-0813">Transport</keyword>
<dbReference type="PANTHER" id="PTHR30069:SF46">
    <property type="entry name" value="OAR PROTEIN"/>
    <property type="match status" value="1"/>
</dbReference>
<protein>
    <submittedName>
        <fullName evidence="9">Carboxypeptidase regulatory-like domain-containing protein</fullName>
    </submittedName>
</protein>
<dbReference type="OrthoDB" id="97893at2"/>
<sequence>MKKNFILLLSLAPVLYPAMCLLAQSTNATMSGLVRDPAGKVLSDALIEVANTANGSRYTSKTNGEGIYSLSILPPGQYIVQVSKGGFKTLIKPGIVLNVQSALSLNFTLPVGAVSETVTVESGASLVNTVDGAVSTIIDRTFVENMPLNGRSFQTLLTLAPGVSQVGAFASGNSVGSSGDIVVNGQRTESNYYTVDGVSANTGSQPGLFGAGAGTSGSTPGLTAVGSTQSLVSVDSLQEFRSSTSTYSAEYGRTPGGNFSFSTRTGTNAFRGSLYDYFRNDALDANNWFNDFHGLPKTRERQNDFGGTFGGPIVFGHHASTPSTHFFTSYEGLRLRSPQPAIPVPVPTDALRAQAPAALQPALNAFPRENDGDSGLNNGFGFFLQSVSYPAQLDNWNVRLDRTLGSKVSLFGRFADSPSSTTTYAAAIEQTSSLYNRTATLGATLVLSSQQSNDLRFNFTQNGGTFSSRSTDVGGATPLVLSTLPGPTGSFPTDASRLIVTFTFASFTKLDIRTAPSDQKQINITDTHSWLLGRHSLKAGVDWRRLATVVEPVNPSEQIAFTAYTQVQTNKPASVLVKGDAPHTIEPVYLNFSTFLQDEWRISPKLSLSLGWRWDINPAPGDARGPRPYTVTQVDNLSTTKVAPQGTPLWGTDWIGHAPRIGAAYVVNPQARLTTVARAGFGLFYDLGTALAGNGYSGIGFLSQSSLPGASFPLTSQQLVIPAPSLQAPYTAPVFAFDPHLKLPYALHYSLAIEQSLSPRESLSVSYVGSGAHRLLTNFITYPQSLGNANFAVGDVLQIAQGRASSNYNSMQVKYQRNMSKGLQGLVSYTWSHSIDNASSNFIIYHLLRAPSDYDIRHNLQAAVTYQPDAWPLNSWAGKLANHWAFDLRLQARTALPVDVIGTQTTDSISGVVTQYQPNRVAGQPLYLYGAAYPGGRVINYNAFAYAAAGVQGNSPRNIARGFGTVELDPALRREFPLTDQFRLQFRAEAFNIANHPSFGSIYNYLAYGPLQFGQAYTTLNTAPGNLNSLYQVGGPRSLQLALKLLF</sequence>
<proteinExistence type="predicted"/>
<dbReference type="GO" id="GO:0015344">
    <property type="term" value="F:siderophore uptake transmembrane transporter activity"/>
    <property type="evidence" value="ECO:0007669"/>
    <property type="project" value="TreeGrafter"/>
</dbReference>
<name>A0A239EAF7_9BACT</name>
<evidence type="ECO:0000256" key="3">
    <source>
        <dbReference type="ARBA" id="ARBA00022452"/>
    </source>
</evidence>
<keyword evidence="6" id="KW-0998">Cell outer membrane</keyword>
<keyword evidence="5" id="KW-0472">Membrane</keyword>
<dbReference type="PROSITE" id="PS01156">
    <property type="entry name" value="TONB_DEPENDENT_REC_2"/>
    <property type="match status" value="1"/>
</dbReference>
<dbReference type="AlphaFoldDB" id="A0A239EAF7"/>
<dbReference type="EMBL" id="FZOU01000001">
    <property type="protein sequence ID" value="SNS41268.1"/>
    <property type="molecule type" value="Genomic_DNA"/>
</dbReference>
<evidence type="ECO:0000256" key="1">
    <source>
        <dbReference type="ARBA" id="ARBA00004571"/>
    </source>
</evidence>
<keyword evidence="7" id="KW-0732">Signal</keyword>
<keyword evidence="3" id="KW-1134">Transmembrane beta strand</keyword>
<dbReference type="InterPro" id="IPR039426">
    <property type="entry name" value="TonB-dep_rcpt-like"/>
</dbReference>
<dbReference type="SUPFAM" id="SSF56935">
    <property type="entry name" value="Porins"/>
    <property type="match status" value="1"/>
</dbReference>
<dbReference type="PANTHER" id="PTHR30069">
    <property type="entry name" value="TONB-DEPENDENT OUTER MEMBRANE RECEPTOR"/>
    <property type="match status" value="1"/>
</dbReference>
<dbReference type="Gene3D" id="2.60.40.1120">
    <property type="entry name" value="Carboxypeptidase-like, regulatory domain"/>
    <property type="match status" value="1"/>
</dbReference>
<feature type="chain" id="PRO_5013076902" evidence="7">
    <location>
        <begin position="24"/>
        <end position="1047"/>
    </location>
</feature>
<dbReference type="GO" id="GO:0009279">
    <property type="term" value="C:cell outer membrane"/>
    <property type="evidence" value="ECO:0007669"/>
    <property type="project" value="UniProtKB-SubCell"/>
</dbReference>
<evidence type="ECO:0000256" key="2">
    <source>
        <dbReference type="ARBA" id="ARBA00022448"/>
    </source>
</evidence>
<evidence type="ECO:0000256" key="5">
    <source>
        <dbReference type="ARBA" id="ARBA00023136"/>
    </source>
</evidence>
<dbReference type="InterPro" id="IPR010917">
    <property type="entry name" value="TonB_rcpt_CS"/>
</dbReference>
<evidence type="ECO:0000259" key="8">
    <source>
        <dbReference type="Pfam" id="PF25183"/>
    </source>
</evidence>
<feature type="domain" description="TonB-dependent transporter Oar-like beta-barrel" evidence="8">
    <location>
        <begin position="262"/>
        <end position="1019"/>
    </location>
</feature>
<dbReference type="Proteomes" id="UP000198356">
    <property type="component" value="Unassembled WGS sequence"/>
</dbReference>
<dbReference type="Pfam" id="PF13620">
    <property type="entry name" value="CarboxypepD_reg"/>
    <property type="match status" value="1"/>
</dbReference>
<gene>
    <name evidence="9" type="ORF">SAMN05421770_101865</name>
</gene>
<evidence type="ECO:0000256" key="6">
    <source>
        <dbReference type="ARBA" id="ARBA00023237"/>
    </source>
</evidence>
<dbReference type="RefSeq" id="WP_089407135.1">
    <property type="nucleotide sequence ID" value="NZ_FZOU01000001.1"/>
</dbReference>
<feature type="signal peptide" evidence="7">
    <location>
        <begin position="1"/>
        <end position="23"/>
    </location>
</feature>
<reference evidence="9 10" key="1">
    <citation type="submission" date="2017-06" db="EMBL/GenBank/DDBJ databases">
        <authorList>
            <person name="Kim H.J."/>
            <person name="Triplett B.A."/>
        </authorList>
    </citation>
    <scope>NUCLEOTIDE SEQUENCE [LARGE SCALE GENOMIC DNA]</scope>
    <source>
        <strain evidence="9 10">DSM 18704</strain>
    </source>
</reference>
<dbReference type="InterPro" id="IPR057601">
    <property type="entry name" value="Oar-like_b-barrel"/>
</dbReference>
<evidence type="ECO:0000256" key="4">
    <source>
        <dbReference type="ARBA" id="ARBA00022692"/>
    </source>
</evidence>
<keyword evidence="10" id="KW-1185">Reference proteome</keyword>
<dbReference type="GO" id="GO:0044718">
    <property type="term" value="P:siderophore transmembrane transport"/>
    <property type="evidence" value="ECO:0007669"/>
    <property type="project" value="TreeGrafter"/>
</dbReference>
<dbReference type="SUPFAM" id="SSF49464">
    <property type="entry name" value="Carboxypeptidase regulatory domain-like"/>
    <property type="match status" value="1"/>
</dbReference>
<accession>A0A239EAF7</accession>
<keyword evidence="9" id="KW-0121">Carboxypeptidase</keyword>
<dbReference type="Pfam" id="PF25183">
    <property type="entry name" value="OMP_b-brl_4"/>
    <property type="match status" value="1"/>
</dbReference>
<evidence type="ECO:0000313" key="10">
    <source>
        <dbReference type="Proteomes" id="UP000198356"/>
    </source>
</evidence>
<evidence type="ECO:0000256" key="7">
    <source>
        <dbReference type="SAM" id="SignalP"/>
    </source>
</evidence>
<keyword evidence="4" id="KW-0812">Transmembrane</keyword>
<dbReference type="InterPro" id="IPR008969">
    <property type="entry name" value="CarboxyPept-like_regulatory"/>
</dbReference>
<dbReference type="GO" id="GO:0004180">
    <property type="term" value="F:carboxypeptidase activity"/>
    <property type="evidence" value="ECO:0007669"/>
    <property type="project" value="UniProtKB-KW"/>
</dbReference>
<comment type="subcellular location">
    <subcellularLocation>
        <location evidence="1">Cell outer membrane</location>
        <topology evidence="1">Multi-pass membrane protein</topology>
    </subcellularLocation>
</comment>
<keyword evidence="9" id="KW-0378">Hydrolase</keyword>
<keyword evidence="9" id="KW-0645">Protease</keyword>
<dbReference type="Gene3D" id="2.40.170.20">
    <property type="entry name" value="TonB-dependent receptor, beta-barrel domain"/>
    <property type="match status" value="1"/>
</dbReference>
<dbReference type="InterPro" id="IPR036942">
    <property type="entry name" value="Beta-barrel_TonB_sf"/>
</dbReference>
<organism evidence="9 10">
    <name type="scientific">Granulicella rosea</name>
    <dbReference type="NCBI Taxonomy" id="474952"/>
    <lineage>
        <taxon>Bacteria</taxon>
        <taxon>Pseudomonadati</taxon>
        <taxon>Acidobacteriota</taxon>
        <taxon>Terriglobia</taxon>
        <taxon>Terriglobales</taxon>
        <taxon>Acidobacteriaceae</taxon>
        <taxon>Granulicella</taxon>
    </lineage>
</organism>
<evidence type="ECO:0000313" key="9">
    <source>
        <dbReference type="EMBL" id="SNS41268.1"/>
    </source>
</evidence>